<feature type="transmembrane region" description="Helical" evidence="1">
    <location>
        <begin position="76"/>
        <end position="93"/>
    </location>
</feature>
<sequence>MLLNYLKGSSASVLSSIAVMFLFIILFGSDFSLSDALYGFYSYLYIATFFGYIGGVVAIGVVSYFSDKGVFNKRQLAVFAIVGLLIGLGLEWLTDFGASPFFLIGGVVGSLAFLAVQNIQSKLIGWSIVILHFVFFFIYPLVDTHL</sequence>
<keyword evidence="1" id="KW-0812">Transmembrane</keyword>
<feature type="transmembrane region" description="Helical" evidence="1">
    <location>
        <begin position="99"/>
        <end position="116"/>
    </location>
</feature>
<dbReference type="EMBL" id="JASDCQ010000001">
    <property type="protein sequence ID" value="MDN3426686.1"/>
    <property type="molecule type" value="Genomic_DNA"/>
</dbReference>
<feature type="transmembrane region" description="Helical" evidence="1">
    <location>
        <begin position="12"/>
        <end position="31"/>
    </location>
</feature>
<feature type="transmembrane region" description="Helical" evidence="1">
    <location>
        <begin position="123"/>
        <end position="142"/>
    </location>
</feature>
<dbReference type="Proteomes" id="UP001225873">
    <property type="component" value="Unassembled WGS sequence"/>
</dbReference>
<keyword evidence="1" id="KW-1133">Transmembrane helix</keyword>
<evidence type="ECO:0000256" key="1">
    <source>
        <dbReference type="SAM" id="Phobius"/>
    </source>
</evidence>
<protein>
    <submittedName>
        <fullName evidence="2">Uncharacterized protein</fullName>
    </submittedName>
</protein>
<comment type="caution">
    <text evidence="2">The sequence shown here is derived from an EMBL/GenBank/DDBJ whole genome shotgun (WGS) entry which is preliminary data.</text>
</comment>
<evidence type="ECO:0000313" key="3">
    <source>
        <dbReference type="Proteomes" id="UP001225873"/>
    </source>
</evidence>
<name>A0ABT7ZHU3_9BACL</name>
<organism evidence="2 3">
    <name type="scientific">Planococcus notacanthi</name>
    <dbReference type="NCBI Taxonomy" id="3035188"/>
    <lineage>
        <taxon>Bacteria</taxon>
        <taxon>Bacillati</taxon>
        <taxon>Bacillota</taxon>
        <taxon>Bacilli</taxon>
        <taxon>Bacillales</taxon>
        <taxon>Caryophanaceae</taxon>
        <taxon>Planococcus</taxon>
    </lineage>
</organism>
<accession>A0ABT7ZHU3</accession>
<keyword evidence="1" id="KW-0472">Membrane</keyword>
<evidence type="ECO:0000313" key="2">
    <source>
        <dbReference type="EMBL" id="MDN3426686.1"/>
    </source>
</evidence>
<gene>
    <name evidence="2" type="ORF">QMA01_05215</name>
</gene>
<dbReference type="RefSeq" id="WP_290214466.1">
    <property type="nucleotide sequence ID" value="NZ_JASDCQ010000001.1"/>
</dbReference>
<keyword evidence="3" id="KW-1185">Reference proteome</keyword>
<reference evidence="2 3" key="1">
    <citation type="submission" date="2023-03" db="EMBL/GenBank/DDBJ databases">
        <authorList>
            <person name="Uniacke-Lowe S."/>
            <person name="Ross P."/>
            <person name="Hill C."/>
        </authorList>
    </citation>
    <scope>NUCLEOTIDE SEQUENCE [LARGE SCALE GENOMIC DNA]</scope>
    <source>
        <strain evidence="2 3">APC 4016</strain>
    </source>
</reference>
<proteinExistence type="predicted"/>
<feature type="transmembrane region" description="Helical" evidence="1">
    <location>
        <begin position="43"/>
        <end position="64"/>
    </location>
</feature>